<dbReference type="SUPFAM" id="SSF50249">
    <property type="entry name" value="Nucleic acid-binding proteins"/>
    <property type="match status" value="3"/>
</dbReference>
<feature type="domain" description="Replication factor A C-terminal" evidence="7">
    <location>
        <begin position="295"/>
        <end position="427"/>
    </location>
</feature>
<evidence type="ECO:0000256" key="2">
    <source>
        <dbReference type="ARBA" id="ARBA00022723"/>
    </source>
</evidence>
<proteinExistence type="inferred from homology"/>
<name>A0A445BXH1_ARAHY</name>
<keyword evidence="9" id="KW-1185">Reference proteome</keyword>
<dbReference type="PANTHER" id="PTHR47165:SF4">
    <property type="entry name" value="OS03G0429900 PROTEIN"/>
    <property type="match status" value="1"/>
</dbReference>
<evidence type="ECO:0000259" key="7">
    <source>
        <dbReference type="Pfam" id="PF08646"/>
    </source>
</evidence>
<evidence type="ECO:0000259" key="6">
    <source>
        <dbReference type="Pfam" id="PF02721"/>
    </source>
</evidence>
<reference evidence="8 9" key="1">
    <citation type="submission" date="2019-01" db="EMBL/GenBank/DDBJ databases">
        <title>Sequencing of cultivated peanut Arachis hypogaea provides insights into genome evolution and oil improvement.</title>
        <authorList>
            <person name="Chen X."/>
        </authorList>
    </citation>
    <scope>NUCLEOTIDE SEQUENCE [LARGE SCALE GENOMIC DNA]</scope>
    <source>
        <strain evidence="9">cv. Fuhuasheng</strain>
        <tissue evidence="8">Leaves</tissue>
    </source>
</reference>
<comment type="similarity">
    <text evidence="1">Belongs to the replication factor A protein 1 family.</text>
</comment>
<feature type="domain" description="Replication protein A 70 kDa DNA-binding subunit B/D first OB fold" evidence="6">
    <location>
        <begin position="20"/>
        <end position="110"/>
    </location>
</feature>
<comment type="caution">
    <text evidence="8">The sequence shown here is derived from an EMBL/GenBank/DDBJ whole genome shotgun (WGS) entry which is preliminary data.</text>
</comment>
<dbReference type="CDD" id="cd04481">
    <property type="entry name" value="RPA1_DBD_B_like"/>
    <property type="match status" value="1"/>
</dbReference>
<organism evidence="8 9">
    <name type="scientific">Arachis hypogaea</name>
    <name type="common">Peanut</name>
    <dbReference type="NCBI Taxonomy" id="3818"/>
    <lineage>
        <taxon>Eukaryota</taxon>
        <taxon>Viridiplantae</taxon>
        <taxon>Streptophyta</taxon>
        <taxon>Embryophyta</taxon>
        <taxon>Tracheophyta</taxon>
        <taxon>Spermatophyta</taxon>
        <taxon>Magnoliopsida</taxon>
        <taxon>eudicotyledons</taxon>
        <taxon>Gunneridae</taxon>
        <taxon>Pentapetalae</taxon>
        <taxon>rosids</taxon>
        <taxon>fabids</taxon>
        <taxon>Fabales</taxon>
        <taxon>Fabaceae</taxon>
        <taxon>Papilionoideae</taxon>
        <taxon>50 kb inversion clade</taxon>
        <taxon>dalbergioids sensu lato</taxon>
        <taxon>Dalbergieae</taxon>
        <taxon>Pterocarpus clade</taxon>
        <taxon>Arachis</taxon>
    </lineage>
</organism>
<protein>
    <recommendedName>
        <fullName evidence="10">Replication factor A C-terminal domain-containing protein</fullName>
    </recommendedName>
</protein>
<evidence type="ECO:0000313" key="9">
    <source>
        <dbReference type="Proteomes" id="UP000289738"/>
    </source>
</evidence>
<keyword evidence="2" id="KW-0479">Metal-binding</keyword>
<sequence length="531" mass="60058">MASTYNNLKDIEASSNHLILRIKVRVVKIWSLSPAEQKYVKPTLELVVMDHVGDRIQCTIRNAQRRLFEDELSEGKIYIVCNFSTSLNDQKYKATNHACRIYFKRDTQLQMVHDPSFPENVFRFVPNDLILNHTNAQSHLIDVIGLLTGKGDIIEFTKNGKKCSYTVLELDDMQGKGKIRCTLWEDFATMLVKHIEEQPTSEYIIIVQFAKFNLFKGAMGISNTNHNSILYINADFQEVKDFRKSVVMAGVPRANQLSQIAVEPAYSMEDDLINVSIYKPISELKASIENGSFVTIGTVIAIDPKNGWWYKSCKHCFHSLKEAEDSYYCAKCATYPTTHTPRYSINIKVADDTDTASFLLYDKEAAKYLGISASDLRLAQLTRGGVNEEYPIELNSFRGKKFLFKVSIKMEDLNSFQPCKVIVMKMTDEISLITKFLRKHDIYQQNLALEHSELLNMQTASTDTPKGTGSPSVEALVENSNDAFSTPKRNIISGGCSKRLIDLYPDSANGSSSKCRKLEDGIPGVDRVYQD</sequence>
<evidence type="ECO:0000256" key="3">
    <source>
        <dbReference type="ARBA" id="ARBA00022771"/>
    </source>
</evidence>
<dbReference type="PANTHER" id="PTHR47165">
    <property type="entry name" value="OS03G0429900 PROTEIN"/>
    <property type="match status" value="1"/>
</dbReference>
<dbReference type="InterPro" id="IPR003871">
    <property type="entry name" value="RFA1B/D_OB_1st"/>
</dbReference>
<evidence type="ECO:0000313" key="8">
    <source>
        <dbReference type="EMBL" id="RYR43342.1"/>
    </source>
</evidence>
<dbReference type="AlphaFoldDB" id="A0A445BXH1"/>
<dbReference type="GO" id="GO:0003677">
    <property type="term" value="F:DNA binding"/>
    <property type="evidence" value="ECO:0007669"/>
    <property type="project" value="UniProtKB-KW"/>
</dbReference>
<dbReference type="CDD" id="cd04480">
    <property type="entry name" value="RPA1_DBD_A_like"/>
    <property type="match status" value="1"/>
</dbReference>
<accession>A0A445BXH1</accession>
<evidence type="ECO:0000256" key="5">
    <source>
        <dbReference type="ARBA" id="ARBA00023125"/>
    </source>
</evidence>
<evidence type="ECO:0000256" key="1">
    <source>
        <dbReference type="ARBA" id="ARBA00005690"/>
    </source>
</evidence>
<dbReference type="Pfam" id="PF02721">
    <property type="entry name" value="DUF223"/>
    <property type="match status" value="1"/>
</dbReference>
<dbReference type="CDD" id="cd04476">
    <property type="entry name" value="RPA1_DBD_C"/>
    <property type="match status" value="1"/>
</dbReference>
<gene>
    <name evidence="8" type="ORF">Ahy_A08g039762</name>
</gene>
<evidence type="ECO:0008006" key="10">
    <source>
        <dbReference type="Google" id="ProtNLM"/>
    </source>
</evidence>
<keyword evidence="3" id="KW-0863">Zinc-finger</keyword>
<dbReference type="Gene3D" id="2.40.50.140">
    <property type="entry name" value="Nucleic acid-binding proteins"/>
    <property type="match status" value="3"/>
</dbReference>
<keyword evidence="4" id="KW-0862">Zinc</keyword>
<evidence type="ECO:0000256" key="4">
    <source>
        <dbReference type="ARBA" id="ARBA00022833"/>
    </source>
</evidence>
<dbReference type="InterPro" id="IPR012340">
    <property type="entry name" value="NA-bd_OB-fold"/>
</dbReference>
<dbReference type="InterPro" id="IPR013955">
    <property type="entry name" value="Rep_factor-A_C"/>
</dbReference>
<keyword evidence="5" id="KW-0238">DNA-binding</keyword>
<dbReference type="Pfam" id="PF08646">
    <property type="entry name" value="Rep_fac-A_C"/>
    <property type="match status" value="1"/>
</dbReference>
<dbReference type="GO" id="GO:0008270">
    <property type="term" value="F:zinc ion binding"/>
    <property type="evidence" value="ECO:0007669"/>
    <property type="project" value="UniProtKB-KW"/>
</dbReference>
<dbReference type="InterPro" id="IPR047192">
    <property type="entry name" value="Euk_RPA1_DBD_C"/>
</dbReference>
<dbReference type="Proteomes" id="UP000289738">
    <property type="component" value="Chromosome A08"/>
</dbReference>
<dbReference type="EMBL" id="SDMP01000008">
    <property type="protein sequence ID" value="RYR43342.1"/>
    <property type="molecule type" value="Genomic_DNA"/>
</dbReference>